<protein>
    <submittedName>
        <fullName evidence="1">Uncharacterized protein</fullName>
    </submittedName>
</protein>
<keyword evidence="2" id="KW-1185">Reference proteome</keyword>
<dbReference type="AlphaFoldDB" id="A0A0S3T774"/>
<dbReference type="EMBL" id="AP015044">
    <property type="protein sequence ID" value="BAU01096.1"/>
    <property type="molecule type" value="Genomic_DNA"/>
</dbReference>
<organism evidence="1 2">
    <name type="scientific">Vigna angularis var. angularis</name>
    <dbReference type="NCBI Taxonomy" id="157739"/>
    <lineage>
        <taxon>Eukaryota</taxon>
        <taxon>Viridiplantae</taxon>
        <taxon>Streptophyta</taxon>
        <taxon>Embryophyta</taxon>
        <taxon>Tracheophyta</taxon>
        <taxon>Spermatophyta</taxon>
        <taxon>Magnoliopsida</taxon>
        <taxon>eudicotyledons</taxon>
        <taxon>Gunneridae</taxon>
        <taxon>Pentapetalae</taxon>
        <taxon>rosids</taxon>
        <taxon>fabids</taxon>
        <taxon>Fabales</taxon>
        <taxon>Fabaceae</taxon>
        <taxon>Papilionoideae</taxon>
        <taxon>50 kb inversion clade</taxon>
        <taxon>NPAAA clade</taxon>
        <taxon>indigoferoid/millettioid clade</taxon>
        <taxon>Phaseoleae</taxon>
        <taxon>Vigna</taxon>
    </lineage>
</organism>
<reference evidence="1 2" key="1">
    <citation type="journal article" date="2015" name="Sci. Rep.">
        <title>The power of single molecule real-time sequencing technology in the de novo assembly of a eukaryotic genome.</title>
        <authorList>
            <person name="Sakai H."/>
            <person name="Naito K."/>
            <person name="Ogiso-Tanaka E."/>
            <person name="Takahashi Y."/>
            <person name="Iseki K."/>
            <person name="Muto C."/>
            <person name="Satou K."/>
            <person name="Teruya K."/>
            <person name="Shiroma A."/>
            <person name="Shimoji M."/>
            <person name="Hirano T."/>
            <person name="Itoh T."/>
            <person name="Kaga A."/>
            <person name="Tomooka N."/>
        </authorList>
    </citation>
    <scope>NUCLEOTIDE SEQUENCE [LARGE SCALE GENOMIC DNA]</scope>
    <source>
        <strain evidence="2">cv. Shumari</strain>
    </source>
</reference>
<evidence type="ECO:0000313" key="2">
    <source>
        <dbReference type="Proteomes" id="UP000291084"/>
    </source>
</evidence>
<evidence type="ECO:0000313" key="1">
    <source>
        <dbReference type="EMBL" id="BAU01096.1"/>
    </source>
</evidence>
<dbReference type="Proteomes" id="UP000291084">
    <property type="component" value="Chromosome 11"/>
</dbReference>
<sequence length="96" mass="11179">MKWSSRLHGLGPMEKSFWKKEFSKHMFWSQKKMGGPMTAGKHQPPEVGFYFIWQMENSTRSGLAFIFAPFLKALRVGDKRGKWLCTWGVKSLLQNP</sequence>
<accession>A0A0S3T774</accession>
<gene>
    <name evidence="1" type="primary">Vigan.11G025500</name>
    <name evidence="1" type="ORF">VIGAN_11025500</name>
</gene>
<name>A0A0S3T774_PHAAN</name>
<proteinExistence type="predicted"/>